<reference evidence="2 3" key="1">
    <citation type="journal article" date="2021" name="ISME Commun">
        <title>Automated analysis of genomic sequences facilitates high-throughput and comprehensive description of bacteria.</title>
        <authorList>
            <person name="Hitch T.C.A."/>
        </authorList>
    </citation>
    <scope>NUCLEOTIDE SEQUENCE [LARGE SCALE GENOMIC DNA]</scope>
    <source>
        <strain evidence="2 3">Sanger_04</strain>
    </source>
</reference>
<feature type="transmembrane region" description="Helical" evidence="1">
    <location>
        <begin position="109"/>
        <end position="129"/>
    </location>
</feature>
<evidence type="ECO:0000313" key="2">
    <source>
        <dbReference type="EMBL" id="MCU6696090.1"/>
    </source>
</evidence>
<sequence length="449" mass="51185">MEWTGYELLWLFFAYAFAGWMIGTAGAAVRQKKFVDVGFLYGPWCPAYGFGGLAFAVFLTELHDNLFFLFVGGTILSFVVTYTTGFVLERIFHRKWWDFSRKRFQFSGYVSLPWSVVWGLLGVLCIRFVNPFLRDVLKLLPHGVGKIILLVIGIIFILDFVGTLVGILKVKSSVRKASLLYGVAENLQKTSDEMGGRLTAFVIRRMERAYPRLASEELLRARREQEQEADEARSRAGVFAVGCCFYKLVCLFLLGAFLGDITETIFCYVTAGKLMSRSSVVYGPFSIVWGLGCALLTAVLYRYKDRSDSFIFCFGTVLGGAYEYICSVFTELIFGTVFWDYSKIPFNLGGRINLLYCFFWGIAAVVWMKVLYPRFSGWIEKIPKKFGTWMTWILLVFMIFDICLSGLALNRYTVRQTGEGIETAADGWLDTHFPDERMERIYPNAILVE</sequence>
<keyword evidence="1" id="KW-1133">Transmembrane helix</keyword>
<feature type="transmembrane region" description="Helical" evidence="1">
    <location>
        <begin position="12"/>
        <end position="29"/>
    </location>
</feature>
<accession>A0ABT2RUV4</accession>
<keyword evidence="1" id="KW-0812">Transmembrane</keyword>
<feature type="transmembrane region" description="Helical" evidence="1">
    <location>
        <begin position="149"/>
        <end position="168"/>
    </location>
</feature>
<keyword evidence="3" id="KW-1185">Reference proteome</keyword>
<comment type="caution">
    <text evidence="2">The sequence shown here is derived from an EMBL/GenBank/DDBJ whole genome shotgun (WGS) entry which is preliminary data.</text>
</comment>
<feature type="transmembrane region" description="Helical" evidence="1">
    <location>
        <begin position="66"/>
        <end position="88"/>
    </location>
</feature>
<feature type="transmembrane region" description="Helical" evidence="1">
    <location>
        <begin position="389"/>
        <end position="409"/>
    </location>
</feature>
<dbReference type="Pfam" id="PF06541">
    <property type="entry name" value="ABC_trans_CmpB"/>
    <property type="match status" value="2"/>
</dbReference>
<keyword evidence="1" id="KW-0472">Membrane</keyword>
<feature type="transmembrane region" description="Helical" evidence="1">
    <location>
        <begin position="310"/>
        <end position="339"/>
    </location>
</feature>
<evidence type="ECO:0000313" key="3">
    <source>
        <dbReference type="Proteomes" id="UP001652461"/>
    </source>
</evidence>
<evidence type="ECO:0000256" key="1">
    <source>
        <dbReference type="SAM" id="Phobius"/>
    </source>
</evidence>
<protein>
    <submittedName>
        <fullName evidence="2">ABC transporter permease</fullName>
    </submittedName>
</protein>
<organism evidence="2 3">
    <name type="scientific">Laedolimicola ammoniilytica</name>
    <dbReference type="NCBI Taxonomy" id="2981771"/>
    <lineage>
        <taxon>Bacteria</taxon>
        <taxon>Bacillati</taxon>
        <taxon>Bacillota</taxon>
        <taxon>Clostridia</taxon>
        <taxon>Lachnospirales</taxon>
        <taxon>Lachnospiraceae</taxon>
        <taxon>Laedolimicola</taxon>
    </lineage>
</organism>
<feature type="transmembrane region" description="Helical" evidence="1">
    <location>
        <begin position="236"/>
        <end position="259"/>
    </location>
</feature>
<feature type="transmembrane region" description="Helical" evidence="1">
    <location>
        <begin position="279"/>
        <end position="303"/>
    </location>
</feature>
<proteinExistence type="predicted"/>
<dbReference type="EMBL" id="JAOQKC010000004">
    <property type="protein sequence ID" value="MCU6696090.1"/>
    <property type="molecule type" value="Genomic_DNA"/>
</dbReference>
<feature type="transmembrane region" description="Helical" evidence="1">
    <location>
        <begin position="41"/>
        <end position="60"/>
    </location>
</feature>
<name>A0ABT2RUV4_9FIRM</name>
<dbReference type="InterPro" id="IPR010540">
    <property type="entry name" value="CmpB_TMEM229"/>
</dbReference>
<gene>
    <name evidence="2" type="ORF">OCV63_04160</name>
</gene>
<dbReference type="Proteomes" id="UP001652461">
    <property type="component" value="Unassembled WGS sequence"/>
</dbReference>
<feature type="transmembrane region" description="Helical" evidence="1">
    <location>
        <begin position="351"/>
        <end position="368"/>
    </location>
</feature>
<dbReference type="RefSeq" id="WP_158362236.1">
    <property type="nucleotide sequence ID" value="NZ_JAOQKC010000004.1"/>
</dbReference>